<evidence type="ECO:0000256" key="1">
    <source>
        <dbReference type="SAM" id="MobiDB-lite"/>
    </source>
</evidence>
<organism evidence="2 3">
    <name type="scientific">Paramuricea clavata</name>
    <name type="common">Red gorgonian</name>
    <name type="synonym">Violescent sea-whip</name>
    <dbReference type="NCBI Taxonomy" id="317549"/>
    <lineage>
        <taxon>Eukaryota</taxon>
        <taxon>Metazoa</taxon>
        <taxon>Cnidaria</taxon>
        <taxon>Anthozoa</taxon>
        <taxon>Octocorallia</taxon>
        <taxon>Malacalcyonacea</taxon>
        <taxon>Plexauridae</taxon>
        <taxon>Paramuricea</taxon>
    </lineage>
</organism>
<feature type="compositionally biased region" description="Basic and acidic residues" evidence="1">
    <location>
        <begin position="65"/>
        <end position="77"/>
    </location>
</feature>
<name>A0A7D9D5X5_PARCT</name>
<dbReference type="EMBL" id="CACRXK020000053">
    <property type="protein sequence ID" value="CAB3977529.1"/>
    <property type="molecule type" value="Genomic_DNA"/>
</dbReference>
<gene>
    <name evidence="2" type="ORF">PACLA_8A072414</name>
</gene>
<proteinExistence type="predicted"/>
<evidence type="ECO:0000313" key="3">
    <source>
        <dbReference type="Proteomes" id="UP001152795"/>
    </source>
</evidence>
<reference evidence="2" key="1">
    <citation type="submission" date="2020-04" db="EMBL/GenBank/DDBJ databases">
        <authorList>
            <person name="Alioto T."/>
            <person name="Alioto T."/>
            <person name="Gomez Garrido J."/>
        </authorList>
    </citation>
    <scope>NUCLEOTIDE SEQUENCE</scope>
    <source>
        <strain evidence="2">A484AB</strain>
    </source>
</reference>
<feature type="region of interest" description="Disordered" evidence="1">
    <location>
        <begin position="1"/>
        <end position="45"/>
    </location>
</feature>
<feature type="compositionally biased region" description="Basic and acidic residues" evidence="1">
    <location>
        <begin position="24"/>
        <end position="36"/>
    </location>
</feature>
<accession>A0A7D9D5X5</accession>
<protein>
    <submittedName>
        <fullName evidence="2">Uncharacterized protein</fullName>
    </submittedName>
</protein>
<keyword evidence="3" id="KW-1185">Reference proteome</keyword>
<sequence>MEPNSQIKQTKKVKSKKIKLLRNSNDDKENKKETKPHAWGGKKKPVVPNDISLAHQSKASVGHCLDEDSMRTSKHTSEMLNNEKTADSEEPVITMVTKSNRPVVKIRMIVLQENNYNIIEHSNGCLTASIISPVNMTLHNQFPMMQGLQDARTSGYSTG</sequence>
<evidence type="ECO:0000313" key="2">
    <source>
        <dbReference type="EMBL" id="CAB3977529.1"/>
    </source>
</evidence>
<feature type="region of interest" description="Disordered" evidence="1">
    <location>
        <begin position="65"/>
        <end position="84"/>
    </location>
</feature>
<dbReference type="AlphaFoldDB" id="A0A7D9D5X5"/>
<feature type="compositionally biased region" description="Basic residues" evidence="1">
    <location>
        <begin position="9"/>
        <end position="20"/>
    </location>
</feature>
<comment type="caution">
    <text evidence="2">The sequence shown here is derived from an EMBL/GenBank/DDBJ whole genome shotgun (WGS) entry which is preliminary data.</text>
</comment>
<dbReference type="Proteomes" id="UP001152795">
    <property type="component" value="Unassembled WGS sequence"/>
</dbReference>